<evidence type="ECO:0000256" key="7">
    <source>
        <dbReference type="ARBA" id="ARBA00047899"/>
    </source>
</evidence>
<dbReference type="RefSeq" id="XP_001706510.1">
    <property type="nucleotide sequence ID" value="XM_001706458.1"/>
</dbReference>
<name>A8BKE0_GIAIC</name>
<evidence type="ECO:0000256" key="4">
    <source>
        <dbReference type="ARBA" id="ARBA00022741"/>
    </source>
</evidence>
<keyword evidence="2" id="KW-0723">Serine/threonine-protein kinase</keyword>
<accession>A8BKE0</accession>
<dbReference type="SUPFAM" id="SSF54001">
    <property type="entry name" value="Cysteine proteinases"/>
    <property type="match status" value="1"/>
</dbReference>
<evidence type="ECO:0000256" key="1">
    <source>
        <dbReference type="ARBA" id="ARBA00012513"/>
    </source>
</evidence>
<feature type="region of interest" description="Disordered" evidence="9">
    <location>
        <begin position="882"/>
        <end position="902"/>
    </location>
</feature>
<dbReference type="HOGENOM" id="CLU_321462_0_0_1"/>
<evidence type="ECO:0000256" key="9">
    <source>
        <dbReference type="SAM" id="MobiDB-lite"/>
    </source>
</evidence>
<evidence type="ECO:0000256" key="8">
    <source>
        <dbReference type="ARBA" id="ARBA00048679"/>
    </source>
</evidence>
<keyword evidence="6" id="KW-0067">ATP-binding</keyword>
<organism evidence="11 12">
    <name type="scientific">Giardia intestinalis (strain ATCC 50803 / WB clone C6)</name>
    <name type="common">Giardia lamblia</name>
    <dbReference type="NCBI Taxonomy" id="184922"/>
    <lineage>
        <taxon>Eukaryota</taxon>
        <taxon>Metamonada</taxon>
        <taxon>Diplomonadida</taxon>
        <taxon>Hexamitidae</taxon>
        <taxon>Giardiinae</taxon>
        <taxon>Giardia</taxon>
    </lineage>
</organism>
<dbReference type="InterPro" id="IPR008271">
    <property type="entry name" value="Ser/Thr_kinase_AS"/>
</dbReference>
<dbReference type="PROSITE" id="PS00108">
    <property type="entry name" value="PROTEIN_KINASE_ST"/>
    <property type="match status" value="1"/>
</dbReference>
<dbReference type="InterPro" id="IPR051334">
    <property type="entry name" value="SRPK"/>
</dbReference>
<evidence type="ECO:0000256" key="6">
    <source>
        <dbReference type="ARBA" id="ARBA00022840"/>
    </source>
</evidence>
<dbReference type="Gene3D" id="3.30.200.20">
    <property type="entry name" value="Phosphorylase Kinase, domain 1"/>
    <property type="match status" value="1"/>
</dbReference>
<feature type="domain" description="Protein kinase" evidence="10">
    <location>
        <begin position="76"/>
        <end position="884"/>
    </location>
</feature>
<evidence type="ECO:0000256" key="2">
    <source>
        <dbReference type="ARBA" id="ARBA00022527"/>
    </source>
</evidence>
<dbReference type="PROSITE" id="PS00107">
    <property type="entry name" value="PROTEIN_KINASE_ATP"/>
    <property type="match status" value="1"/>
</dbReference>
<dbReference type="AlphaFoldDB" id="A8BKE0"/>
<dbReference type="PROSITE" id="PS50011">
    <property type="entry name" value="PROTEIN_KINASE_DOM"/>
    <property type="match status" value="1"/>
</dbReference>
<comment type="catalytic activity">
    <reaction evidence="8">
        <text>L-seryl-[protein] + ATP = O-phospho-L-seryl-[protein] + ADP + H(+)</text>
        <dbReference type="Rhea" id="RHEA:17989"/>
        <dbReference type="Rhea" id="RHEA-COMP:9863"/>
        <dbReference type="Rhea" id="RHEA-COMP:11604"/>
        <dbReference type="ChEBI" id="CHEBI:15378"/>
        <dbReference type="ChEBI" id="CHEBI:29999"/>
        <dbReference type="ChEBI" id="CHEBI:30616"/>
        <dbReference type="ChEBI" id="CHEBI:83421"/>
        <dbReference type="ChEBI" id="CHEBI:456216"/>
        <dbReference type="EC" id="2.7.11.1"/>
    </reaction>
</comment>
<dbReference type="VEuPathDB" id="GiardiaDB:GL50803_17335"/>
<evidence type="ECO:0000313" key="11">
    <source>
        <dbReference type="EMBL" id="KAE8301502.1"/>
    </source>
</evidence>
<evidence type="ECO:0000256" key="3">
    <source>
        <dbReference type="ARBA" id="ARBA00022679"/>
    </source>
</evidence>
<sequence>MAWAPLRGTAYVSQPEEAALDALHYNAKHTVLEHAPLASVIPTKTVIHHTIDEGTIAYQEGGFCRITPGEILHDRYKVLRKIGYGKFSTVWAAVDMVSGTLRAIKISRSNPEDWNVARNEYDVMCKIHSKVSELFSDSFPSIEALPLQAVYDVFRHPAPPNSKHVCLVVEFLGCSTYRFLQQYTRRRSSRPAIPVPIVKTFARHLLVALGYVHAAGYVHTDVKPENLCLKYTLSELRTLDTPVFDCRLRTTAVAPSTADFVSLSGLEQMEIAAYLQSVSPQTTVRSDHHGSLDDLLDNTSLQVVEGPGNIYSSSSYPLHDALYAADLLFRIVPYPDNLERKFGLLIDETSLSKTAIHLDALYSYKNIPSTEESQEQFWNSLTSICKTVLLKLRGTTSSPFNICIETTQQTKEADVDGDVQPQRILKKASTTLRAPLPRINDDEHICVHLLDEATVISIDALSAVPLLKKLAAAELALPVTLKKILLAHKRTADEYLQTHSIELPTCMSVPIVLNGYMRGKTLHIQEGLDPYNHVIVNGHQFAVARKGSVDCIDDIVVELKHFDPRKAASIAVYKQSRYAFSSYLAMLNCCYDDYYMSDHHHINIGGSFTSNPWGQSRPPARPETCTGEVNGSNETASMAASFVSTSYSHECSRTHTRQGSQISSEWSVEHDSSADGEGIPPFDDAICGCIISSATDTALYRPIMVAYPDTDHLIPLLPEMFSVKLIDLGNSHRLGDTQPPLIQTAPYRAPEVILGLPFDEKADVWSVGCVIYEFLTGHILFPTVDMSSGKHISDAQHMCDILATVPFPGTEYFQASPLGLSLLEDECTKKYLDATAHFSLQLRLEQTGFTREEACLAGSFLEQLLTVDHKKRPSATQMLEHPWLSTHGPTDALTQPGGWGHS</sequence>
<dbReference type="EC" id="2.7.11.1" evidence="1"/>
<dbReference type="InterPro" id="IPR017441">
    <property type="entry name" value="Protein_kinase_ATP_BS"/>
</dbReference>
<dbReference type="Proteomes" id="UP000001548">
    <property type="component" value="Unassembled WGS sequence"/>
</dbReference>
<keyword evidence="4" id="KW-0547">Nucleotide-binding</keyword>
<feature type="compositionally biased region" description="Polar residues" evidence="9">
    <location>
        <begin position="657"/>
        <end position="666"/>
    </location>
</feature>
<dbReference type="PANTHER" id="PTHR47634">
    <property type="entry name" value="PROTEIN KINASE DOMAIN-CONTAINING PROTEIN-RELATED"/>
    <property type="match status" value="1"/>
</dbReference>
<dbReference type="EMBL" id="AACB03000005">
    <property type="protein sequence ID" value="KAE8301502.1"/>
    <property type="molecule type" value="Genomic_DNA"/>
</dbReference>
<proteinExistence type="predicted"/>
<dbReference type="InterPro" id="IPR000719">
    <property type="entry name" value="Prot_kinase_dom"/>
</dbReference>
<dbReference type="PANTHER" id="PTHR47634:SF9">
    <property type="entry name" value="PROTEIN KINASE DOMAIN-CONTAINING PROTEIN-RELATED"/>
    <property type="match status" value="1"/>
</dbReference>
<dbReference type="OMA" id="TVYYHEK"/>
<dbReference type="STRING" id="184922.A8BKE0"/>
<dbReference type="GeneID" id="5699399"/>
<protein>
    <recommendedName>
        <fullName evidence="1">non-specific serine/threonine protein kinase</fullName>
        <ecNumber evidence="1">2.7.11.1</ecNumber>
    </recommendedName>
</protein>
<keyword evidence="3" id="KW-0808">Transferase</keyword>
<evidence type="ECO:0000256" key="5">
    <source>
        <dbReference type="ARBA" id="ARBA00022777"/>
    </source>
</evidence>
<dbReference type="InterPro" id="IPR011009">
    <property type="entry name" value="Kinase-like_dom_sf"/>
</dbReference>
<dbReference type="SUPFAM" id="SSF56112">
    <property type="entry name" value="Protein kinase-like (PK-like)"/>
    <property type="match status" value="1"/>
</dbReference>
<comment type="catalytic activity">
    <reaction evidence="7">
        <text>L-threonyl-[protein] + ATP = O-phospho-L-threonyl-[protein] + ADP + H(+)</text>
        <dbReference type="Rhea" id="RHEA:46608"/>
        <dbReference type="Rhea" id="RHEA-COMP:11060"/>
        <dbReference type="Rhea" id="RHEA-COMP:11605"/>
        <dbReference type="ChEBI" id="CHEBI:15378"/>
        <dbReference type="ChEBI" id="CHEBI:30013"/>
        <dbReference type="ChEBI" id="CHEBI:30616"/>
        <dbReference type="ChEBI" id="CHEBI:61977"/>
        <dbReference type="ChEBI" id="CHEBI:456216"/>
        <dbReference type="EC" id="2.7.11.1"/>
    </reaction>
</comment>
<evidence type="ECO:0000259" key="10">
    <source>
        <dbReference type="PROSITE" id="PS50011"/>
    </source>
</evidence>
<dbReference type="FunCoup" id="A8BKE0">
    <property type="interactions" value="100"/>
</dbReference>
<comment type="caution">
    <text evidence="11">The sequence shown here is derived from an EMBL/GenBank/DDBJ whole genome shotgun (WGS) entry which is preliminary data.</text>
</comment>
<dbReference type="SMART" id="SM00220">
    <property type="entry name" value="S_TKc"/>
    <property type="match status" value="1"/>
</dbReference>
<dbReference type="GO" id="GO:0005524">
    <property type="term" value="F:ATP binding"/>
    <property type="evidence" value="ECO:0007669"/>
    <property type="project" value="UniProtKB-UniRule"/>
</dbReference>
<keyword evidence="5 11" id="KW-0418">Kinase</keyword>
<dbReference type="KEGG" id="gla:GL50803_0017335"/>
<reference evidence="11 12" key="1">
    <citation type="journal article" date="2007" name="Science">
        <title>Genomic minimalism in the early diverging intestinal parasite Giardia lamblia.</title>
        <authorList>
            <person name="Morrison H.G."/>
            <person name="McArthur A.G."/>
            <person name="Gillin F.D."/>
            <person name="Aley S.B."/>
            <person name="Adam R.D."/>
            <person name="Olsen G.J."/>
            <person name="Best A.A."/>
            <person name="Cande W.Z."/>
            <person name="Chen F."/>
            <person name="Cipriano M.J."/>
            <person name="Davids B.J."/>
            <person name="Dawson S.C."/>
            <person name="Elmendorf H.G."/>
            <person name="Hehl A.B."/>
            <person name="Holder M.E."/>
            <person name="Huse S.M."/>
            <person name="Kim U.U."/>
            <person name="Lasek-Nesselquist E."/>
            <person name="Manning G."/>
            <person name="Nigam A."/>
            <person name="Nixon J.E."/>
            <person name="Palm D."/>
            <person name="Passamaneck N.E."/>
            <person name="Prabhu A."/>
            <person name="Reich C.I."/>
            <person name="Reiner D.S."/>
            <person name="Samuelson J."/>
            <person name="Svard S.G."/>
            <person name="Sogin M.L."/>
        </authorList>
    </citation>
    <scope>NUCLEOTIDE SEQUENCE [LARGE SCALE GENOMIC DNA]</scope>
    <source>
        <strain evidence="11 12">WB C6</strain>
    </source>
</reference>
<keyword evidence="12" id="KW-1185">Reference proteome</keyword>
<dbReference type="Pfam" id="PF00069">
    <property type="entry name" value="Pkinase"/>
    <property type="match status" value="2"/>
</dbReference>
<feature type="region of interest" description="Disordered" evidence="9">
    <location>
        <begin position="653"/>
        <end position="675"/>
    </location>
</feature>
<dbReference type="GO" id="GO:0004674">
    <property type="term" value="F:protein serine/threonine kinase activity"/>
    <property type="evidence" value="ECO:0000318"/>
    <property type="project" value="GO_Central"/>
</dbReference>
<evidence type="ECO:0000313" key="12">
    <source>
        <dbReference type="Proteomes" id="UP000001548"/>
    </source>
</evidence>
<gene>
    <name evidence="11" type="ORF">GL50803_0017335</name>
</gene>
<dbReference type="InterPro" id="IPR038765">
    <property type="entry name" value="Papain-like_cys_pep_sf"/>
</dbReference>
<dbReference type="Gene3D" id="1.10.510.10">
    <property type="entry name" value="Transferase(Phosphotransferase) domain 1"/>
    <property type="match status" value="2"/>
</dbReference>